<accession>A0A1I5CW58</accession>
<evidence type="ECO:0000313" key="2">
    <source>
        <dbReference type="Proteomes" id="UP000199153"/>
    </source>
</evidence>
<name>A0A1I5CW58_9FLAO</name>
<dbReference type="EMBL" id="FOVL01000025">
    <property type="protein sequence ID" value="SFN91173.1"/>
    <property type="molecule type" value="Genomic_DNA"/>
</dbReference>
<dbReference type="InterPro" id="IPR053810">
    <property type="entry name" value="DUF6952"/>
</dbReference>
<organism evidence="1 2">
    <name type="scientific">Salegentibacter flavus</name>
    <dbReference type="NCBI Taxonomy" id="287099"/>
    <lineage>
        <taxon>Bacteria</taxon>
        <taxon>Pseudomonadati</taxon>
        <taxon>Bacteroidota</taxon>
        <taxon>Flavobacteriia</taxon>
        <taxon>Flavobacteriales</taxon>
        <taxon>Flavobacteriaceae</taxon>
        <taxon>Salegentibacter</taxon>
    </lineage>
</organism>
<dbReference type="OrthoDB" id="1149088at2"/>
<evidence type="ECO:0000313" key="1">
    <source>
        <dbReference type="EMBL" id="SFN91173.1"/>
    </source>
</evidence>
<gene>
    <name evidence="1" type="ORF">SAMN05660413_03042</name>
</gene>
<dbReference type="STRING" id="287099.SAMN05660413_03042"/>
<keyword evidence="2" id="KW-1185">Reference proteome</keyword>
<dbReference type="RefSeq" id="WP_093411188.1">
    <property type="nucleotide sequence ID" value="NZ_FOVL01000025.1"/>
</dbReference>
<dbReference type="AlphaFoldDB" id="A0A1I5CW58"/>
<dbReference type="Proteomes" id="UP000199153">
    <property type="component" value="Unassembled WGS sequence"/>
</dbReference>
<sequence>MKLPIIRHLQRNNELEKLENAIEVLENYTEHRSVKDDEMDVIGELVSNLCGAVEVQKMIADGLDEKDAANGFMKKVIGSIDQ</sequence>
<protein>
    <submittedName>
        <fullName evidence="1">Uncharacterized protein</fullName>
    </submittedName>
</protein>
<reference evidence="1 2" key="1">
    <citation type="submission" date="2016-10" db="EMBL/GenBank/DDBJ databases">
        <authorList>
            <person name="de Groot N.N."/>
        </authorList>
    </citation>
    <scope>NUCLEOTIDE SEQUENCE [LARGE SCALE GENOMIC DNA]</scope>
    <source>
        <strain evidence="1 2">DSM 17794</strain>
    </source>
</reference>
<dbReference type="Pfam" id="PF22264">
    <property type="entry name" value="DUF6952"/>
    <property type="match status" value="1"/>
</dbReference>
<proteinExistence type="predicted"/>